<feature type="region of interest" description="Disordered" evidence="1">
    <location>
        <begin position="1"/>
        <end position="42"/>
    </location>
</feature>
<protein>
    <submittedName>
        <fullName evidence="2">Uncharacterized protein</fullName>
    </submittedName>
</protein>
<sequence length="42" mass="5197">MEESKRKKTFGSMEKRWRDLVQAEGKENEKNREERRVEEERG</sequence>
<proteinExistence type="predicted"/>
<dbReference type="AlphaFoldDB" id="A0AAV5K4N5"/>
<organism evidence="2 3">
    <name type="scientific">Rubroshorea leprosula</name>
    <dbReference type="NCBI Taxonomy" id="152421"/>
    <lineage>
        <taxon>Eukaryota</taxon>
        <taxon>Viridiplantae</taxon>
        <taxon>Streptophyta</taxon>
        <taxon>Embryophyta</taxon>
        <taxon>Tracheophyta</taxon>
        <taxon>Spermatophyta</taxon>
        <taxon>Magnoliopsida</taxon>
        <taxon>eudicotyledons</taxon>
        <taxon>Gunneridae</taxon>
        <taxon>Pentapetalae</taxon>
        <taxon>rosids</taxon>
        <taxon>malvids</taxon>
        <taxon>Malvales</taxon>
        <taxon>Dipterocarpaceae</taxon>
        <taxon>Rubroshorea</taxon>
    </lineage>
</organism>
<gene>
    <name evidence="2" type="ORF">SLEP1_g28854</name>
</gene>
<feature type="compositionally biased region" description="Basic and acidic residues" evidence="1">
    <location>
        <begin position="13"/>
        <end position="42"/>
    </location>
</feature>
<accession>A0AAV5K4N5</accession>
<evidence type="ECO:0000256" key="1">
    <source>
        <dbReference type="SAM" id="MobiDB-lite"/>
    </source>
</evidence>
<reference evidence="2 3" key="1">
    <citation type="journal article" date="2021" name="Commun. Biol.">
        <title>The genome of Shorea leprosula (Dipterocarpaceae) highlights the ecological relevance of drought in aseasonal tropical rainforests.</title>
        <authorList>
            <person name="Ng K.K.S."/>
            <person name="Kobayashi M.J."/>
            <person name="Fawcett J.A."/>
            <person name="Hatakeyama M."/>
            <person name="Paape T."/>
            <person name="Ng C.H."/>
            <person name="Ang C.C."/>
            <person name="Tnah L.H."/>
            <person name="Lee C.T."/>
            <person name="Nishiyama T."/>
            <person name="Sese J."/>
            <person name="O'Brien M.J."/>
            <person name="Copetti D."/>
            <person name="Mohd Noor M.I."/>
            <person name="Ong R.C."/>
            <person name="Putra M."/>
            <person name="Sireger I.Z."/>
            <person name="Indrioko S."/>
            <person name="Kosugi Y."/>
            <person name="Izuno A."/>
            <person name="Isagi Y."/>
            <person name="Lee S.L."/>
            <person name="Shimizu K.K."/>
        </authorList>
    </citation>
    <scope>NUCLEOTIDE SEQUENCE [LARGE SCALE GENOMIC DNA]</scope>
    <source>
        <strain evidence="2">214</strain>
    </source>
</reference>
<evidence type="ECO:0000313" key="2">
    <source>
        <dbReference type="EMBL" id="GKV18483.1"/>
    </source>
</evidence>
<evidence type="ECO:0000313" key="3">
    <source>
        <dbReference type="Proteomes" id="UP001054252"/>
    </source>
</evidence>
<dbReference type="EMBL" id="BPVZ01000050">
    <property type="protein sequence ID" value="GKV18483.1"/>
    <property type="molecule type" value="Genomic_DNA"/>
</dbReference>
<dbReference type="Proteomes" id="UP001054252">
    <property type="component" value="Unassembled WGS sequence"/>
</dbReference>
<keyword evidence="3" id="KW-1185">Reference proteome</keyword>
<name>A0AAV5K4N5_9ROSI</name>
<comment type="caution">
    <text evidence="2">The sequence shown here is derived from an EMBL/GenBank/DDBJ whole genome shotgun (WGS) entry which is preliminary data.</text>
</comment>